<dbReference type="Proteomes" id="UP000070457">
    <property type="component" value="Unassembled WGS sequence"/>
</dbReference>
<organism evidence="2 3">
    <name type="scientific">candidate division WS6 bacterium OLB20</name>
    <dbReference type="NCBI Taxonomy" id="1617426"/>
    <lineage>
        <taxon>Bacteria</taxon>
        <taxon>Candidatus Dojkabacteria</taxon>
    </lineage>
</organism>
<evidence type="ECO:0000256" key="1">
    <source>
        <dbReference type="SAM" id="MobiDB-lite"/>
    </source>
</evidence>
<accession>A0A136LW42</accession>
<dbReference type="AlphaFoldDB" id="A0A136LW42"/>
<proteinExistence type="predicted"/>
<sequence length="47" mass="5467">MPQKHNDKQSQDKCQDINQAEVFTPEGNQQKQDDRGSRKPDSVLQRL</sequence>
<evidence type="ECO:0000313" key="3">
    <source>
        <dbReference type="Proteomes" id="UP000070457"/>
    </source>
</evidence>
<reference evidence="2 3" key="1">
    <citation type="submission" date="2015-02" db="EMBL/GenBank/DDBJ databases">
        <title>Improved understanding of the partial-nitritation anammox process through 23 genomes representing the majority of the microbial community.</title>
        <authorList>
            <person name="Speth D.R."/>
            <person name="In T Zandt M."/>
            <person name="Guerrero Cruz S."/>
            <person name="Jetten M.S."/>
            <person name="Dutilh B.E."/>
        </authorList>
    </citation>
    <scope>NUCLEOTIDE SEQUENCE [LARGE SCALE GENOMIC DNA]</scope>
    <source>
        <strain evidence="2">OLB20</strain>
    </source>
</reference>
<dbReference type="EMBL" id="JYNZ01000006">
    <property type="protein sequence ID" value="KXK25866.1"/>
    <property type="molecule type" value="Genomic_DNA"/>
</dbReference>
<feature type="compositionally biased region" description="Basic and acidic residues" evidence="1">
    <location>
        <begin position="31"/>
        <end position="41"/>
    </location>
</feature>
<feature type="region of interest" description="Disordered" evidence="1">
    <location>
        <begin position="1"/>
        <end position="47"/>
    </location>
</feature>
<protein>
    <submittedName>
        <fullName evidence="2">Uncharacterized protein</fullName>
    </submittedName>
</protein>
<gene>
    <name evidence="2" type="ORF">TR69_WS6001001472</name>
</gene>
<evidence type="ECO:0000313" key="2">
    <source>
        <dbReference type="EMBL" id="KXK25866.1"/>
    </source>
</evidence>
<comment type="caution">
    <text evidence="2">The sequence shown here is derived from an EMBL/GenBank/DDBJ whole genome shotgun (WGS) entry which is preliminary data.</text>
</comment>
<name>A0A136LW42_9BACT</name>
<feature type="compositionally biased region" description="Basic and acidic residues" evidence="1">
    <location>
        <begin position="1"/>
        <end position="15"/>
    </location>
</feature>